<gene>
    <name evidence="3" type="ORF">OHU27_26280</name>
</gene>
<dbReference type="Proteomes" id="UP001622690">
    <property type="component" value="Chromosome"/>
</dbReference>
<dbReference type="InterPro" id="IPR025510">
    <property type="entry name" value="DUF4397"/>
</dbReference>
<keyword evidence="1" id="KW-0732">Signal</keyword>
<evidence type="ECO:0000313" key="3">
    <source>
        <dbReference type="EMBL" id="WTO85750.1"/>
    </source>
</evidence>
<feature type="domain" description="DUF4397" evidence="2">
    <location>
        <begin position="39"/>
        <end position="154"/>
    </location>
</feature>
<proteinExistence type="predicted"/>
<dbReference type="RefSeq" id="WP_406259224.1">
    <property type="nucleotide sequence ID" value="NZ_CP108125.1"/>
</dbReference>
<evidence type="ECO:0000259" key="2">
    <source>
        <dbReference type="Pfam" id="PF14344"/>
    </source>
</evidence>
<dbReference type="Pfam" id="PF14344">
    <property type="entry name" value="DUF4397"/>
    <property type="match status" value="1"/>
</dbReference>
<dbReference type="PROSITE" id="PS51257">
    <property type="entry name" value="PROKAR_LIPOPROTEIN"/>
    <property type="match status" value="1"/>
</dbReference>
<feature type="chain" id="PRO_5045702601" evidence="1">
    <location>
        <begin position="30"/>
        <end position="279"/>
    </location>
</feature>
<feature type="signal peptide" evidence="1">
    <location>
        <begin position="1"/>
        <end position="29"/>
    </location>
</feature>
<evidence type="ECO:0000256" key="1">
    <source>
        <dbReference type="SAM" id="SignalP"/>
    </source>
</evidence>
<evidence type="ECO:0000313" key="4">
    <source>
        <dbReference type="Proteomes" id="UP001622690"/>
    </source>
</evidence>
<sequence length="279" mass="27950">MTSRTTIAVAASAGACALAFGVTAPAAMAAPQQGQDTGMVSVFHGIPGMTVDVYANGDKLLSDFKPGTVTDPQSLEAGTYDIEIFEAGRGPDGTPALAEQVKVSEGGNATVAAHLSSDGKPQLTAFANDASKVDAGKARLTVRHVAAAPAVDVRAGGQPVFTDLTNPNQDSAAVDAGTVNADVVLAGTDTVAIGPADLDLKEGTSNIVYAWGSAEDKNLALATQTFSGMETMPNAAHAGVSGAAVTPNSSDQWLAWAAAAGAISLTGVMVARRVAGRRG</sequence>
<protein>
    <submittedName>
        <fullName evidence="3">DUF4397 domain-containing protein</fullName>
    </submittedName>
</protein>
<organism evidence="3 4">
    <name type="scientific">Streptomyces nigra</name>
    <dbReference type="NCBI Taxonomy" id="1827580"/>
    <lineage>
        <taxon>Bacteria</taxon>
        <taxon>Bacillati</taxon>
        <taxon>Actinomycetota</taxon>
        <taxon>Actinomycetes</taxon>
        <taxon>Kitasatosporales</taxon>
        <taxon>Streptomycetaceae</taxon>
        <taxon>Streptomyces</taxon>
    </lineage>
</organism>
<name>A0ABZ1IZM6_9ACTN</name>
<reference evidence="3 4" key="1">
    <citation type="submission" date="2022-10" db="EMBL/GenBank/DDBJ databases">
        <title>The complete genomes of actinobacterial strains from the NBC collection.</title>
        <authorList>
            <person name="Joergensen T.S."/>
            <person name="Alvarez Arevalo M."/>
            <person name="Sterndorff E.B."/>
            <person name="Faurdal D."/>
            <person name="Vuksanovic O."/>
            <person name="Mourched A.-S."/>
            <person name="Charusanti P."/>
            <person name="Shaw S."/>
            <person name="Blin K."/>
            <person name="Weber T."/>
        </authorList>
    </citation>
    <scope>NUCLEOTIDE SEQUENCE [LARGE SCALE GENOMIC DNA]</scope>
    <source>
        <strain evidence="3 4">NBC_00206</strain>
    </source>
</reference>
<dbReference type="EMBL" id="CP108125">
    <property type="protein sequence ID" value="WTO85750.1"/>
    <property type="molecule type" value="Genomic_DNA"/>
</dbReference>
<accession>A0ABZ1IZM6</accession>
<keyword evidence="4" id="KW-1185">Reference proteome</keyword>